<dbReference type="AlphaFoldDB" id="A0A9W6ZL52"/>
<evidence type="ECO:0000313" key="2">
    <source>
        <dbReference type="EMBL" id="GMH56609.1"/>
    </source>
</evidence>
<protein>
    <submittedName>
        <fullName evidence="2">Uncharacterized protein</fullName>
    </submittedName>
</protein>
<dbReference type="EMBL" id="BRXZ01000886">
    <property type="protein sequence ID" value="GMH56609.1"/>
    <property type="molecule type" value="Genomic_DNA"/>
</dbReference>
<organism evidence="2 3">
    <name type="scientific">Triparma retinervis</name>
    <dbReference type="NCBI Taxonomy" id="2557542"/>
    <lineage>
        <taxon>Eukaryota</taxon>
        <taxon>Sar</taxon>
        <taxon>Stramenopiles</taxon>
        <taxon>Ochrophyta</taxon>
        <taxon>Bolidophyceae</taxon>
        <taxon>Parmales</taxon>
        <taxon>Triparmaceae</taxon>
        <taxon>Triparma</taxon>
    </lineage>
</organism>
<dbReference type="Proteomes" id="UP001165082">
    <property type="component" value="Unassembled WGS sequence"/>
</dbReference>
<dbReference type="OrthoDB" id="10595635at2759"/>
<sequence>MTLPRELTDIIQEWVLEHGGVECTIENGRDDLIDAYCRIVGKSKKQASACVTRLLSKYRGIIAPQNTPHGYVKKAIGENTSPHPDNANERNFITNAKIKEERREAAIQWHLEHGESVPLSDEEIKEKVSQIISDIDIGGLGTLQDLQDVPSVAIYIGETKRTLKEESLAWLTKRGKCRPVLVHSDHSTITMKTAVEVYGFKSQIVYESSLLLNASAVEDKLQAAFMHLKLGSQRQWRECGMGRSSDMDDVEEKEVYKVFVTYSTQVAKLLKEGIIKIQLDEDEDDDDDEEEEEEVPKVKKSRREASLKTTQGKGRGCVRRFTYGNYVWENTNGESDSDSDVDVDVPKGWGTLGAKKRKK</sequence>
<gene>
    <name evidence="2" type="ORF">TrRE_jg11408</name>
</gene>
<keyword evidence="3" id="KW-1185">Reference proteome</keyword>
<evidence type="ECO:0000256" key="1">
    <source>
        <dbReference type="SAM" id="MobiDB-lite"/>
    </source>
</evidence>
<name>A0A9W6ZL52_9STRA</name>
<proteinExistence type="predicted"/>
<feature type="region of interest" description="Disordered" evidence="1">
    <location>
        <begin position="329"/>
        <end position="359"/>
    </location>
</feature>
<evidence type="ECO:0000313" key="3">
    <source>
        <dbReference type="Proteomes" id="UP001165082"/>
    </source>
</evidence>
<comment type="caution">
    <text evidence="2">The sequence shown here is derived from an EMBL/GenBank/DDBJ whole genome shotgun (WGS) entry which is preliminary data.</text>
</comment>
<accession>A0A9W6ZL52</accession>
<feature type="region of interest" description="Disordered" evidence="1">
    <location>
        <begin position="281"/>
        <end position="312"/>
    </location>
</feature>
<feature type="compositionally biased region" description="Acidic residues" evidence="1">
    <location>
        <begin position="281"/>
        <end position="294"/>
    </location>
</feature>
<reference evidence="2" key="1">
    <citation type="submission" date="2022-07" db="EMBL/GenBank/DDBJ databases">
        <title>Genome analysis of Parmales, a sister group of diatoms, reveals the evolutionary specialization of diatoms from phago-mixotrophs to photoautotrophs.</title>
        <authorList>
            <person name="Ban H."/>
            <person name="Sato S."/>
            <person name="Yoshikawa S."/>
            <person name="Kazumasa Y."/>
            <person name="Nakamura Y."/>
            <person name="Ichinomiya M."/>
            <person name="Saitoh K."/>
            <person name="Sato N."/>
            <person name="Blanc-Mathieu R."/>
            <person name="Endo H."/>
            <person name="Kuwata A."/>
            <person name="Ogata H."/>
        </authorList>
    </citation>
    <scope>NUCLEOTIDE SEQUENCE</scope>
</reference>